<dbReference type="GO" id="GO:0000175">
    <property type="term" value="F:3'-5'-RNA exonuclease activity"/>
    <property type="evidence" value="ECO:0007669"/>
    <property type="project" value="TreeGrafter"/>
</dbReference>
<evidence type="ECO:0000256" key="3">
    <source>
        <dbReference type="SAM" id="MobiDB-lite"/>
    </source>
</evidence>
<evidence type="ECO:0000313" key="4">
    <source>
        <dbReference type="EMBL" id="KAG0003086.1"/>
    </source>
</evidence>
<accession>A0A9P6MJ91</accession>
<dbReference type="InterPro" id="IPR012337">
    <property type="entry name" value="RNaseH-like_sf"/>
</dbReference>
<dbReference type="GO" id="GO:0005634">
    <property type="term" value="C:nucleus"/>
    <property type="evidence" value="ECO:0007669"/>
    <property type="project" value="TreeGrafter"/>
</dbReference>
<dbReference type="InterPro" id="IPR036867">
    <property type="entry name" value="R3H_dom_sf"/>
</dbReference>
<dbReference type="PANTHER" id="PTHR15092">
    <property type="entry name" value="POLY A -SPECIFIC RIBONUCLEASE/TARGET OF EGR1, MEMBER 1"/>
    <property type="match status" value="1"/>
</dbReference>
<dbReference type="Gene3D" id="3.30.70.330">
    <property type="match status" value="1"/>
</dbReference>
<keyword evidence="5" id="KW-1185">Reference proteome</keyword>
<dbReference type="PANTHER" id="PTHR15092:SF22">
    <property type="entry name" value="POLY(A)-SPECIFIC RIBONUCLEASE PNLDC1"/>
    <property type="match status" value="1"/>
</dbReference>
<organism evidence="4 5">
    <name type="scientific">Modicella reniformis</name>
    <dbReference type="NCBI Taxonomy" id="1440133"/>
    <lineage>
        <taxon>Eukaryota</taxon>
        <taxon>Fungi</taxon>
        <taxon>Fungi incertae sedis</taxon>
        <taxon>Mucoromycota</taxon>
        <taxon>Mortierellomycotina</taxon>
        <taxon>Mortierellomycetes</taxon>
        <taxon>Mortierellales</taxon>
        <taxon>Mortierellaceae</taxon>
        <taxon>Modicella</taxon>
    </lineage>
</organism>
<dbReference type="GO" id="GO:0000289">
    <property type="term" value="P:nuclear-transcribed mRNA poly(A) tail shortening"/>
    <property type="evidence" value="ECO:0007669"/>
    <property type="project" value="TreeGrafter"/>
</dbReference>
<protein>
    <submittedName>
        <fullName evidence="4">Uncharacterized protein</fullName>
    </submittedName>
</protein>
<dbReference type="Gene3D" id="3.30.1370.50">
    <property type="entry name" value="R3H-like domain"/>
    <property type="match status" value="1"/>
</dbReference>
<evidence type="ECO:0000256" key="2">
    <source>
        <dbReference type="SAM" id="Coils"/>
    </source>
</evidence>
<feature type="compositionally biased region" description="Acidic residues" evidence="3">
    <location>
        <begin position="471"/>
        <end position="484"/>
    </location>
</feature>
<sequence>MPSASTVGVAAECDRVKQASTTTSEEQSPRKMEILKEDFVANLPMLQEAIAGCDFVAVDTELTGLATLASRPSDDFATRYIKTISDPSKYLTIQLGVCTFTWSDEIGGYEARPFNFPCFPWSADEGKGLDRQFRCQNSSLEFLLRNGFDFNKWIRHGIPYFTRAEEANFLARKAYQANAPFSNIPVTDQTRSFIENTCAKIREWMGKSTEPTLTVPAANSFFRRLVFQVVRTEFNDELHVTSNDRSMTLQQMTEELRLQREEARMPRAPGLNLRRVLDMITHSRKPLIGHNCFLDLIQITQQFLWELPQDVEMWKQLVHTEWNTVIDTKHLTGHPLVRPLLEMTDLENVSERVQKKPFTTIGPKIVMAEGFDRYSADVPVDTAENGSAEDKNDRPKYHEAGYDAYITGQAFLRFAGYILKERERLSEEEEEEHARKKRKIEEEAEDVMFANAFQAVKEGSRSNLLVVGTEKEEEEEEEEEDGEVQETPMEKNAFLENEKRAIKLNPTDDILMSEELKDYYNTLYMMRSDIALNLEGPDPEPKEKPHHFFLKNIPESFRLSTLFHLFGSFNPVEFKWVDKGVWLILPTPNWDEAPRNPPPLGRLGEEYIRTFCVGDNVVAVNGRSAGIVLEAANIEVLSWREWYEEQKQRRQQQREQQQQQEQHGSYQTQYFRVPETSTLTADGRSLDSVLPEQGIYYASGSAGTKRKYDEVVDDTN</sequence>
<dbReference type="EMBL" id="JAAAHW010000381">
    <property type="protein sequence ID" value="KAG0003086.1"/>
    <property type="molecule type" value="Genomic_DNA"/>
</dbReference>
<name>A0A9P6MJ91_9FUNG</name>
<proteinExistence type="inferred from homology"/>
<evidence type="ECO:0000256" key="1">
    <source>
        <dbReference type="ARBA" id="ARBA00008372"/>
    </source>
</evidence>
<dbReference type="OrthoDB" id="1432093at2759"/>
<keyword evidence="2" id="KW-0175">Coiled coil</keyword>
<dbReference type="GO" id="GO:0003723">
    <property type="term" value="F:RNA binding"/>
    <property type="evidence" value="ECO:0007669"/>
    <property type="project" value="TreeGrafter"/>
</dbReference>
<evidence type="ECO:0000313" key="5">
    <source>
        <dbReference type="Proteomes" id="UP000749646"/>
    </source>
</evidence>
<dbReference type="InterPro" id="IPR012677">
    <property type="entry name" value="Nucleotide-bd_a/b_plait_sf"/>
</dbReference>
<dbReference type="InterPro" id="IPR006941">
    <property type="entry name" value="RNase_CAF1"/>
</dbReference>
<dbReference type="SUPFAM" id="SSF82708">
    <property type="entry name" value="R3H domain"/>
    <property type="match status" value="1"/>
</dbReference>
<dbReference type="GO" id="GO:1990431">
    <property type="term" value="P:priRNA 3'-end processing"/>
    <property type="evidence" value="ECO:0007669"/>
    <property type="project" value="TreeGrafter"/>
</dbReference>
<gene>
    <name evidence="4" type="ORF">BGZ65_002048</name>
</gene>
<dbReference type="InterPro" id="IPR036397">
    <property type="entry name" value="RNaseH_sf"/>
</dbReference>
<reference evidence="4" key="1">
    <citation type="journal article" date="2020" name="Fungal Divers.">
        <title>Resolving the Mortierellaceae phylogeny through synthesis of multi-gene phylogenetics and phylogenomics.</title>
        <authorList>
            <person name="Vandepol N."/>
            <person name="Liber J."/>
            <person name="Desiro A."/>
            <person name="Na H."/>
            <person name="Kennedy M."/>
            <person name="Barry K."/>
            <person name="Grigoriev I.V."/>
            <person name="Miller A.N."/>
            <person name="O'Donnell K."/>
            <person name="Stajich J.E."/>
            <person name="Bonito G."/>
        </authorList>
    </citation>
    <scope>NUCLEOTIDE SEQUENCE</scope>
    <source>
        <strain evidence="4">MES-2147</strain>
    </source>
</reference>
<dbReference type="Gene3D" id="3.30.420.10">
    <property type="entry name" value="Ribonuclease H-like superfamily/Ribonuclease H"/>
    <property type="match status" value="1"/>
</dbReference>
<dbReference type="GO" id="GO:1990432">
    <property type="term" value="P:siRNA 3'-end processing"/>
    <property type="evidence" value="ECO:0007669"/>
    <property type="project" value="TreeGrafter"/>
</dbReference>
<feature type="region of interest" description="Disordered" evidence="3">
    <location>
        <begin position="651"/>
        <end position="673"/>
    </location>
</feature>
<dbReference type="InterPro" id="IPR051181">
    <property type="entry name" value="CAF1_poly(A)_ribonucleases"/>
</dbReference>
<feature type="region of interest" description="Disordered" evidence="3">
    <location>
        <begin position="467"/>
        <end position="492"/>
    </location>
</feature>
<feature type="compositionally biased region" description="Polar residues" evidence="3">
    <location>
        <begin position="663"/>
        <end position="673"/>
    </location>
</feature>
<dbReference type="Pfam" id="PF04857">
    <property type="entry name" value="CAF1"/>
    <property type="match status" value="1"/>
</dbReference>
<dbReference type="SUPFAM" id="SSF53098">
    <property type="entry name" value="Ribonuclease H-like"/>
    <property type="match status" value="1"/>
</dbReference>
<comment type="caution">
    <text evidence="4">The sequence shown here is derived from an EMBL/GenBank/DDBJ whole genome shotgun (WGS) entry which is preliminary data.</text>
</comment>
<dbReference type="AlphaFoldDB" id="A0A9P6MJ91"/>
<feature type="coiled-coil region" evidence="2">
    <location>
        <begin position="419"/>
        <end position="446"/>
    </location>
</feature>
<dbReference type="Proteomes" id="UP000749646">
    <property type="component" value="Unassembled WGS sequence"/>
</dbReference>
<comment type="similarity">
    <text evidence="1">Belongs to the CAF1 family.</text>
</comment>